<protein>
    <recommendedName>
        <fullName evidence="3">Uroporphyrinogen decarboxylase (URO-D) domain-containing protein</fullName>
    </recommendedName>
</protein>
<dbReference type="Proteomes" id="UP000657006">
    <property type="component" value="Unassembled WGS sequence"/>
</dbReference>
<evidence type="ECO:0000313" key="1">
    <source>
        <dbReference type="EMBL" id="MBC8543436.1"/>
    </source>
</evidence>
<dbReference type="Gene3D" id="3.20.20.210">
    <property type="match status" value="1"/>
</dbReference>
<name>A0A926DRU7_9FIRM</name>
<accession>A0A926DRU7</accession>
<dbReference type="RefSeq" id="WP_177714138.1">
    <property type="nucleotide sequence ID" value="NZ_JACRSQ010000009.1"/>
</dbReference>
<evidence type="ECO:0000313" key="2">
    <source>
        <dbReference type="Proteomes" id="UP000657006"/>
    </source>
</evidence>
<dbReference type="AlphaFoldDB" id="A0A926DRU7"/>
<comment type="caution">
    <text evidence="1">The sequence shown here is derived from an EMBL/GenBank/DDBJ whole genome shotgun (WGS) entry which is preliminary data.</text>
</comment>
<keyword evidence="2" id="KW-1185">Reference proteome</keyword>
<dbReference type="EMBL" id="JACRSQ010000009">
    <property type="protein sequence ID" value="MBC8543436.1"/>
    <property type="molecule type" value="Genomic_DNA"/>
</dbReference>
<sequence>MDAITPREIQYLRELAKRQMEYAHLPIMEERKQLWYDHNAVMRKKPVVVIEELSFQQDLLPPSQCETPLAKELEYTMQMAIVNHEMVGDDKVTPDFCRLNRAIEFREFDEDWETIRPAEESIAYQYEPIIEDLEEDFPKLKPSVYRYDPEVDRIRMEMAQDAIGDCLPVVFGNSSLEWHVMPSNKAEKLMGLETMLIEMASNPDGYKQLMEFLVQDIQRFLDWQEANGLLVMNNGNTYAGAGSYGFTNELQQTGDKVVTQNLWVNMNSQESSTISPQMYGELVFPYYKELASRFGLVYYGCCEPVDAIWEPYLSTLPNLRKVSCSAWCNEEIMGDALRKVPVIYSRKPSPNFLGVGKDLDEEAFRDYIAHTLRVAKGCEIEFIFRDIYTLEGNQGKVKRAVQIVRDLIETMY</sequence>
<reference evidence="1" key="1">
    <citation type="submission" date="2020-08" db="EMBL/GenBank/DDBJ databases">
        <title>Genome public.</title>
        <authorList>
            <person name="Liu C."/>
            <person name="Sun Q."/>
        </authorList>
    </citation>
    <scope>NUCLEOTIDE SEQUENCE</scope>
    <source>
        <strain evidence="1">NSJ-32</strain>
    </source>
</reference>
<gene>
    <name evidence="1" type="ORF">H8730_07755</name>
</gene>
<dbReference type="InterPro" id="IPR038071">
    <property type="entry name" value="UROD/MetE-like_sf"/>
</dbReference>
<evidence type="ECO:0008006" key="3">
    <source>
        <dbReference type="Google" id="ProtNLM"/>
    </source>
</evidence>
<proteinExistence type="predicted"/>
<organism evidence="1 2">
    <name type="scientific">Bianquea renquensis</name>
    <dbReference type="NCBI Taxonomy" id="2763661"/>
    <lineage>
        <taxon>Bacteria</taxon>
        <taxon>Bacillati</taxon>
        <taxon>Bacillota</taxon>
        <taxon>Clostridia</taxon>
        <taxon>Eubacteriales</taxon>
        <taxon>Bianqueaceae</taxon>
        <taxon>Bianquea</taxon>
    </lineage>
</organism>